<organism evidence="2 3">
    <name type="scientific">Actinidia chinensis var. chinensis</name>
    <name type="common">Chinese soft-hair kiwi</name>
    <dbReference type="NCBI Taxonomy" id="1590841"/>
    <lineage>
        <taxon>Eukaryota</taxon>
        <taxon>Viridiplantae</taxon>
        <taxon>Streptophyta</taxon>
        <taxon>Embryophyta</taxon>
        <taxon>Tracheophyta</taxon>
        <taxon>Spermatophyta</taxon>
        <taxon>Magnoliopsida</taxon>
        <taxon>eudicotyledons</taxon>
        <taxon>Gunneridae</taxon>
        <taxon>Pentapetalae</taxon>
        <taxon>asterids</taxon>
        <taxon>Ericales</taxon>
        <taxon>Actinidiaceae</taxon>
        <taxon>Actinidia</taxon>
    </lineage>
</organism>
<dbReference type="EMBL" id="NKQK01000014">
    <property type="protein sequence ID" value="PSS11324.1"/>
    <property type="molecule type" value="Genomic_DNA"/>
</dbReference>
<reference evidence="2 3" key="1">
    <citation type="submission" date="2017-07" db="EMBL/GenBank/DDBJ databases">
        <title>An improved, manually edited Actinidia chinensis var. chinensis (kiwifruit) genome highlights the challenges associated with draft genomes and gene prediction in plants.</title>
        <authorList>
            <person name="Pilkington S."/>
            <person name="Crowhurst R."/>
            <person name="Hilario E."/>
            <person name="Nardozza S."/>
            <person name="Fraser L."/>
            <person name="Peng Y."/>
            <person name="Gunaseelan K."/>
            <person name="Simpson R."/>
            <person name="Tahir J."/>
            <person name="Deroles S."/>
            <person name="Templeton K."/>
            <person name="Luo Z."/>
            <person name="Davy M."/>
            <person name="Cheng C."/>
            <person name="Mcneilage M."/>
            <person name="Scaglione D."/>
            <person name="Liu Y."/>
            <person name="Zhang Q."/>
            <person name="Datson P."/>
            <person name="De Silva N."/>
            <person name="Gardiner S."/>
            <person name="Bassett H."/>
            <person name="Chagne D."/>
            <person name="Mccallum J."/>
            <person name="Dzierzon H."/>
            <person name="Deng C."/>
            <person name="Wang Y.-Y."/>
            <person name="Barron N."/>
            <person name="Manako K."/>
            <person name="Bowen J."/>
            <person name="Foster T."/>
            <person name="Erridge Z."/>
            <person name="Tiffin H."/>
            <person name="Waite C."/>
            <person name="Davies K."/>
            <person name="Grierson E."/>
            <person name="Laing W."/>
            <person name="Kirk R."/>
            <person name="Chen X."/>
            <person name="Wood M."/>
            <person name="Montefiori M."/>
            <person name="Brummell D."/>
            <person name="Schwinn K."/>
            <person name="Catanach A."/>
            <person name="Fullerton C."/>
            <person name="Li D."/>
            <person name="Meiyalaghan S."/>
            <person name="Nieuwenhuizen N."/>
            <person name="Read N."/>
            <person name="Prakash R."/>
            <person name="Hunter D."/>
            <person name="Zhang H."/>
            <person name="Mckenzie M."/>
            <person name="Knabel M."/>
            <person name="Harris A."/>
            <person name="Allan A."/>
            <person name="Chen A."/>
            <person name="Janssen B."/>
            <person name="Plunkett B."/>
            <person name="Dwamena C."/>
            <person name="Voogd C."/>
            <person name="Leif D."/>
            <person name="Lafferty D."/>
            <person name="Souleyre E."/>
            <person name="Varkonyi-Gasic E."/>
            <person name="Gambi F."/>
            <person name="Hanley J."/>
            <person name="Yao J.-L."/>
            <person name="Cheung J."/>
            <person name="David K."/>
            <person name="Warren B."/>
            <person name="Marsh K."/>
            <person name="Snowden K."/>
            <person name="Lin-Wang K."/>
            <person name="Brian L."/>
            <person name="Martinez-Sanchez M."/>
            <person name="Wang M."/>
            <person name="Ileperuma N."/>
            <person name="Macnee N."/>
            <person name="Campin R."/>
            <person name="Mcatee P."/>
            <person name="Drummond R."/>
            <person name="Espley R."/>
            <person name="Ireland H."/>
            <person name="Wu R."/>
            <person name="Atkinson R."/>
            <person name="Karunairetnam S."/>
            <person name="Bulley S."/>
            <person name="Chunkath S."/>
            <person name="Hanley Z."/>
            <person name="Storey R."/>
            <person name="Thrimawithana A."/>
            <person name="Thomson S."/>
            <person name="David C."/>
            <person name="Testolin R."/>
        </authorList>
    </citation>
    <scope>NUCLEOTIDE SEQUENCE [LARGE SCALE GENOMIC DNA]</scope>
    <source>
        <strain evidence="3">cv. Red5</strain>
        <tissue evidence="2">Young leaf</tissue>
    </source>
</reference>
<comment type="caution">
    <text evidence="2">The sequence shown here is derived from an EMBL/GenBank/DDBJ whole genome shotgun (WGS) entry which is preliminary data.</text>
</comment>
<feature type="compositionally biased region" description="Basic residues" evidence="1">
    <location>
        <begin position="78"/>
        <end position="90"/>
    </location>
</feature>
<feature type="compositionally biased region" description="Basic and acidic residues" evidence="1">
    <location>
        <begin position="32"/>
        <end position="44"/>
    </location>
</feature>
<evidence type="ECO:0000313" key="3">
    <source>
        <dbReference type="Proteomes" id="UP000241394"/>
    </source>
</evidence>
<keyword evidence="3" id="KW-1185">Reference proteome</keyword>
<sequence length="110" mass="12466">MASMQCHRTNHNQPMSSAHCHKPTNEAGHGGNNHEHRFSNKVKEIASSVTKVFTEHRNHGHNSNEDKKKEGHCLLRRGDHKKNTKKKKNKEGKSSDSSSSESEDEVSKRK</sequence>
<feature type="non-terminal residue" evidence="2">
    <location>
        <position position="110"/>
    </location>
</feature>
<feature type="compositionally biased region" description="Basic and acidic residues" evidence="1">
    <location>
        <begin position="53"/>
        <end position="77"/>
    </location>
</feature>
<accession>A0A2R6QN36</accession>
<dbReference type="AlphaFoldDB" id="A0A2R6QN36"/>
<dbReference type="Proteomes" id="UP000241394">
    <property type="component" value="Chromosome LG14"/>
</dbReference>
<evidence type="ECO:0000313" key="2">
    <source>
        <dbReference type="EMBL" id="PSS11324.1"/>
    </source>
</evidence>
<dbReference type="Gramene" id="PSS11324">
    <property type="protein sequence ID" value="PSS11324"/>
    <property type="gene ID" value="CEY00_Acc15598"/>
</dbReference>
<dbReference type="InParanoid" id="A0A2R6QN36"/>
<gene>
    <name evidence="2" type="ORF">CEY00_Acc15598</name>
</gene>
<evidence type="ECO:0000256" key="1">
    <source>
        <dbReference type="SAM" id="MobiDB-lite"/>
    </source>
</evidence>
<protein>
    <submittedName>
        <fullName evidence="2">Glucose-repressible alcohol dehydrogenase transcriptional effector like</fullName>
    </submittedName>
</protein>
<proteinExistence type="predicted"/>
<feature type="region of interest" description="Disordered" evidence="1">
    <location>
        <begin position="1"/>
        <end position="110"/>
    </location>
</feature>
<reference evidence="3" key="2">
    <citation type="journal article" date="2018" name="BMC Genomics">
        <title>A manually annotated Actinidia chinensis var. chinensis (kiwifruit) genome highlights the challenges associated with draft genomes and gene prediction in plants.</title>
        <authorList>
            <person name="Pilkington S.M."/>
            <person name="Crowhurst R."/>
            <person name="Hilario E."/>
            <person name="Nardozza S."/>
            <person name="Fraser L."/>
            <person name="Peng Y."/>
            <person name="Gunaseelan K."/>
            <person name="Simpson R."/>
            <person name="Tahir J."/>
            <person name="Deroles S.C."/>
            <person name="Templeton K."/>
            <person name="Luo Z."/>
            <person name="Davy M."/>
            <person name="Cheng C."/>
            <person name="McNeilage M."/>
            <person name="Scaglione D."/>
            <person name="Liu Y."/>
            <person name="Zhang Q."/>
            <person name="Datson P."/>
            <person name="De Silva N."/>
            <person name="Gardiner S.E."/>
            <person name="Bassett H."/>
            <person name="Chagne D."/>
            <person name="McCallum J."/>
            <person name="Dzierzon H."/>
            <person name="Deng C."/>
            <person name="Wang Y.Y."/>
            <person name="Barron L."/>
            <person name="Manako K."/>
            <person name="Bowen J."/>
            <person name="Foster T.M."/>
            <person name="Erridge Z.A."/>
            <person name="Tiffin H."/>
            <person name="Waite C.N."/>
            <person name="Davies K.M."/>
            <person name="Grierson E.P."/>
            <person name="Laing W.A."/>
            <person name="Kirk R."/>
            <person name="Chen X."/>
            <person name="Wood M."/>
            <person name="Montefiori M."/>
            <person name="Brummell D.A."/>
            <person name="Schwinn K.E."/>
            <person name="Catanach A."/>
            <person name="Fullerton C."/>
            <person name="Li D."/>
            <person name="Meiyalaghan S."/>
            <person name="Nieuwenhuizen N."/>
            <person name="Read N."/>
            <person name="Prakash R."/>
            <person name="Hunter D."/>
            <person name="Zhang H."/>
            <person name="McKenzie M."/>
            <person name="Knabel M."/>
            <person name="Harris A."/>
            <person name="Allan A.C."/>
            <person name="Gleave A."/>
            <person name="Chen A."/>
            <person name="Janssen B.J."/>
            <person name="Plunkett B."/>
            <person name="Ampomah-Dwamena C."/>
            <person name="Voogd C."/>
            <person name="Leif D."/>
            <person name="Lafferty D."/>
            <person name="Souleyre E.J.F."/>
            <person name="Varkonyi-Gasic E."/>
            <person name="Gambi F."/>
            <person name="Hanley J."/>
            <person name="Yao J.L."/>
            <person name="Cheung J."/>
            <person name="David K.M."/>
            <person name="Warren B."/>
            <person name="Marsh K."/>
            <person name="Snowden K.C."/>
            <person name="Lin-Wang K."/>
            <person name="Brian L."/>
            <person name="Martinez-Sanchez M."/>
            <person name="Wang M."/>
            <person name="Ileperuma N."/>
            <person name="Macnee N."/>
            <person name="Campin R."/>
            <person name="McAtee P."/>
            <person name="Drummond R.S.M."/>
            <person name="Espley R.V."/>
            <person name="Ireland H.S."/>
            <person name="Wu R."/>
            <person name="Atkinson R.G."/>
            <person name="Karunairetnam S."/>
            <person name="Bulley S."/>
            <person name="Chunkath S."/>
            <person name="Hanley Z."/>
            <person name="Storey R."/>
            <person name="Thrimawithana A.H."/>
            <person name="Thomson S."/>
            <person name="David C."/>
            <person name="Testolin R."/>
            <person name="Huang H."/>
            <person name="Hellens R.P."/>
            <person name="Schaffer R.J."/>
        </authorList>
    </citation>
    <scope>NUCLEOTIDE SEQUENCE [LARGE SCALE GENOMIC DNA]</scope>
    <source>
        <strain evidence="3">cv. Red5</strain>
    </source>
</reference>
<dbReference type="OrthoDB" id="1669682at2759"/>
<name>A0A2R6QN36_ACTCC</name>